<evidence type="ECO:0000313" key="13">
    <source>
        <dbReference type="EMBL" id="ACF12929.1"/>
    </source>
</evidence>
<evidence type="ECO:0000256" key="8">
    <source>
        <dbReference type="ARBA" id="ARBA00022989"/>
    </source>
</evidence>
<keyword evidence="6 12" id="KW-0812">Transmembrane</keyword>
<dbReference type="Proteomes" id="UP000001208">
    <property type="component" value="Chromosome"/>
</dbReference>
<dbReference type="SUPFAM" id="SSF81343">
    <property type="entry name" value="Fumarate reductase respiratory complex transmembrane subunits"/>
    <property type="match status" value="1"/>
</dbReference>
<dbReference type="eggNOG" id="COG2009">
    <property type="taxonomic scope" value="Bacteria"/>
</dbReference>
<evidence type="ECO:0000313" key="14">
    <source>
        <dbReference type="Proteomes" id="UP000001208"/>
    </source>
</evidence>
<keyword evidence="8 12" id="KW-1133">Transmembrane helix</keyword>
<keyword evidence="7" id="KW-0479">Metal-binding</keyword>
<accession>B3QUM3</accession>
<evidence type="ECO:0000256" key="10">
    <source>
        <dbReference type="ARBA" id="ARBA00023136"/>
    </source>
</evidence>
<dbReference type="KEGG" id="cts:Ctha_0458"/>
<dbReference type="GO" id="GO:0046872">
    <property type="term" value="F:metal ion binding"/>
    <property type="evidence" value="ECO:0007669"/>
    <property type="project" value="UniProtKB-KW"/>
</dbReference>
<name>B3QUM3_CHLT3</name>
<keyword evidence="14" id="KW-1185">Reference proteome</keyword>
<keyword evidence="5" id="KW-0349">Heme</keyword>
<dbReference type="GO" id="GO:0009055">
    <property type="term" value="F:electron transfer activity"/>
    <property type="evidence" value="ECO:0007669"/>
    <property type="project" value="InterPro"/>
</dbReference>
<dbReference type="EMBL" id="CP001100">
    <property type="protein sequence ID" value="ACF12929.1"/>
    <property type="molecule type" value="Genomic_DNA"/>
</dbReference>
<dbReference type="STRING" id="517418.Ctha_0458"/>
<dbReference type="Pfam" id="PF01127">
    <property type="entry name" value="Sdh_cyt"/>
    <property type="match status" value="1"/>
</dbReference>
<evidence type="ECO:0000256" key="2">
    <source>
        <dbReference type="ARBA" id="ARBA00004370"/>
    </source>
</evidence>
<dbReference type="InterPro" id="IPR014314">
    <property type="entry name" value="Succ_DH_cytb556"/>
</dbReference>
<dbReference type="PANTHER" id="PTHR41910:SF1">
    <property type="entry name" value="SUCCINATE DEHYDROGENASE HYDROPHOBIC MEMBRANE ANCHOR SUBUNIT"/>
    <property type="match status" value="1"/>
</dbReference>
<evidence type="ECO:0000256" key="6">
    <source>
        <dbReference type="ARBA" id="ARBA00022692"/>
    </source>
</evidence>
<evidence type="ECO:0000256" key="11">
    <source>
        <dbReference type="ARBA" id="ARBA00025912"/>
    </source>
</evidence>
<evidence type="ECO:0000256" key="9">
    <source>
        <dbReference type="ARBA" id="ARBA00023004"/>
    </source>
</evidence>
<proteinExistence type="inferred from homology"/>
<dbReference type="InterPro" id="IPR039023">
    <property type="entry name" value="SdhC_prok"/>
</dbReference>
<evidence type="ECO:0000256" key="4">
    <source>
        <dbReference type="ARBA" id="ARBA00020076"/>
    </source>
</evidence>
<dbReference type="OrthoDB" id="276905at2"/>
<dbReference type="CDD" id="cd03501">
    <property type="entry name" value="SQR_TypeA_SdhC_like"/>
    <property type="match status" value="1"/>
</dbReference>
<dbReference type="AlphaFoldDB" id="B3QUM3"/>
<protein>
    <recommendedName>
        <fullName evidence="4">Succinate dehydrogenase cytochrome b556 subunit</fullName>
    </recommendedName>
</protein>
<dbReference type="PANTHER" id="PTHR41910">
    <property type="entry name" value="SUCCINATE DEHYDROGENASE 2 MEMBRANE SUBUNIT SDHC"/>
    <property type="match status" value="1"/>
</dbReference>
<dbReference type="HOGENOM" id="CLU_127125_2_0_10"/>
<evidence type="ECO:0000256" key="7">
    <source>
        <dbReference type="ARBA" id="ARBA00022723"/>
    </source>
</evidence>
<sequence length="147" mass="16640">MAEKEQEPRLAAKLKYKPSFPNALKSIFSYNWHGGMWAWLLHRASGIGLVVYLIIHINGLRSMYDPVKFDMAMSAYRSPLFKIGELVILALVAYHSINGFRIVMIDFLGWTPQQKRMFFATVALSIVIIALGGYPIVAPYFINTLGN</sequence>
<reference evidence="13 14" key="1">
    <citation type="submission" date="2008-06" db="EMBL/GenBank/DDBJ databases">
        <title>Complete sequence of Chloroherpeton thalassium ATCC 35110.</title>
        <authorList>
            <consortium name="US DOE Joint Genome Institute"/>
            <person name="Lucas S."/>
            <person name="Copeland A."/>
            <person name="Lapidus A."/>
            <person name="Glavina del Rio T."/>
            <person name="Dalin E."/>
            <person name="Tice H."/>
            <person name="Bruce D."/>
            <person name="Goodwin L."/>
            <person name="Pitluck S."/>
            <person name="Schmutz J."/>
            <person name="Larimer F."/>
            <person name="Land M."/>
            <person name="Hauser L."/>
            <person name="Kyrpides N."/>
            <person name="Mikhailova N."/>
            <person name="Liu Z."/>
            <person name="Li T."/>
            <person name="Zhao F."/>
            <person name="Overmann J."/>
            <person name="Bryant D.A."/>
            <person name="Richardson P."/>
        </authorList>
    </citation>
    <scope>NUCLEOTIDE SEQUENCE [LARGE SCALE GENOMIC DNA]</scope>
    <source>
        <strain evidence="14">ATCC 35110 / GB-78</strain>
    </source>
</reference>
<comment type="cofactor">
    <cofactor evidence="1">
        <name>heme</name>
        <dbReference type="ChEBI" id="CHEBI:30413"/>
    </cofactor>
</comment>
<dbReference type="InterPro" id="IPR034804">
    <property type="entry name" value="SQR/QFR_C/D"/>
</dbReference>
<dbReference type="GO" id="GO:0006099">
    <property type="term" value="P:tricarboxylic acid cycle"/>
    <property type="evidence" value="ECO:0007669"/>
    <property type="project" value="InterPro"/>
</dbReference>
<gene>
    <name evidence="13" type="ordered locus">Ctha_0458</name>
</gene>
<comment type="subcellular location">
    <subcellularLocation>
        <location evidence="2">Membrane</location>
    </subcellularLocation>
</comment>
<dbReference type="InterPro" id="IPR000701">
    <property type="entry name" value="SuccDH_FuR_B_TM-su"/>
</dbReference>
<feature type="transmembrane region" description="Helical" evidence="12">
    <location>
        <begin position="117"/>
        <end position="142"/>
    </location>
</feature>
<feature type="transmembrane region" description="Helical" evidence="12">
    <location>
        <begin position="36"/>
        <end position="58"/>
    </location>
</feature>
<evidence type="ECO:0000256" key="1">
    <source>
        <dbReference type="ARBA" id="ARBA00001971"/>
    </source>
</evidence>
<feature type="transmembrane region" description="Helical" evidence="12">
    <location>
        <begin position="79"/>
        <end position="97"/>
    </location>
</feature>
<evidence type="ECO:0000256" key="3">
    <source>
        <dbReference type="ARBA" id="ARBA00007244"/>
    </source>
</evidence>
<evidence type="ECO:0000256" key="12">
    <source>
        <dbReference type="SAM" id="Phobius"/>
    </source>
</evidence>
<organism evidence="13 14">
    <name type="scientific">Chloroherpeton thalassium (strain ATCC 35110 / GB-78)</name>
    <dbReference type="NCBI Taxonomy" id="517418"/>
    <lineage>
        <taxon>Bacteria</taxon>
        <taxon>Pseudomonadati</taxon>
        <taxon>Chlorobiota</taxon>
        <taxon>Chlorobiia</taxon>
        <taxon>Chlorobiales</taxon>
        <taxon>Chloroherpetonaceae</taxon>
        <taxon>Chloroherpeton</taxon>
    </lineage>
</organism>
<comment type="subunit">
    <text evidence="11">Part of an enzyme complex containing four subunits: a flavoprotein, an iron-sulfur protein, plus two membrane-anchoring proteins, SdhC and SdhD. The complex can form homotrimers.</text>
</comment>
<keyword evidence="10 12" id="KW-0472">Membrane</keyword>
<dbReference type="GO" id="GO:0016020">
    <property type="term" value="C:membrane"/>
    <property type="evidence" value="ECO:0007669"/>
    <property type="project" value="UniProtKB-SubCell"/>
</dbReference>
<dbReference type="Gene3D" id="1.20.1300.10">
    <property type="entry name" value="Fumarate reductase/succinate dehydrogenase, transmembrane subunit"/>
    <property type="match status" value="1"/>
</dbReference>
<comment type="similarity">
    <text evidence="3">Belongs to the cytochrome b560 family.</text>
</comment>
<evidence type="ECO:0000256" key="5">
    <source>
        <dbReference type="ARBA" id="ARBA00022617"/>
    </source>
</evidence>
<keyword evidence="9" id="KW-0408">Iron</keyword>
<dbReference type="NCBIfam" id="TIGR02970">
    <property type="entry name" value="succ_dehyd_cytB"/>
    <property type="match status" value="1"/>
</dbReference>
<dbReference type="RefSeq" id="WP_012499013.1">
    <property type="nucleotide sequence ID" value="NC_011026.1"/>
</dbReference>